<dbReference type="Proteomes" id="UP001501509">
    <property type="component" value="Unassembled WGS sequence"/>
</dbReference>
<protein>
    <submittedName>
        <fullName evidence="1">Uncharacterized protein</fullName>
    </submittedName>
</protein>
<evidence type="ECO:0000313" key="1">
    <source>
        <dbReference type="EMBL" id="GAA2628040.1"/>
    </source>
</evidence>
<gene>
    <name evidence="1" type="ORF">GCM10010411_76610</name>
</gene>
<name>A0ABN3QJB4_9ACTN</name>
<reference evidence="1 2" key="1">
    <citation type="journal article" date="2019" name="Int. J. Syst. Evol. Microbiol.">
        <title>The Global Catalogue of Microorganisms (GCM) 10K type strain sequencing project: providing services to taxonomists for standard genome sequencing and annotation.</title>
        <authorList>
            <consortium name="The Broad Institute Genomics Platform"/>
            <consortium name="The Broad Institute Genome Sequencing Center for Infectious Disease"/>
            <person name="Wu L."/>
            <person name="Ma J."/>
        </authorList>
    </citation>
    <scope>NUCLEOTIDE SEQUENCE [LARGE SCALE GENOMIC DNA]</scope>
    <source>
        <strain evidence="1 2">JCM 6833</strain>
    </source>
</reference>
<evidence type="ECO:0000313" key="2">
    <source>
        <dbReference type="Proteomes" id="UP001501509"/>
    </source>
</evidence>
<organism evidence="1 2">
    <name type="scientific">Actinomadura fulvescens</name>
    <dbReference type="NCBI Taxonomy" id="46160"/>
    <lineage>
        <taxon>Bacteria</taxon>
        <taxon>Bacillati</taxon>
        <taxon>Actinomycetota</taxon>
        <taxon>Actinomycetes</taxon>
        <taxon>Streptosporangiales</taxon>
        <taxon>Thermomonosporaceae</taxon>
        <taxon>Actinomadura</taxon>
    </lineage>
</organism>
<sequence length="99" mass="10489">MIRTYYAAVTADRTGANIYTAGINCLACDPTYDPHFRTGVLCTAPAEHASVTVTNWAANDHGHGGDVIQVEAESFSDARTRALAKAGRRTSAPAAPPQR</sequence>
<comment type="caution">
    <text evidence="1">The sequence shown here is derived from an EMBL/GenBank/DDBJ whole genome shotgun (WGS) entry which is preliminary data.</text>
</comment>
<proteinExistence type="predicted"/>
<accession>A0ABN3QJB4</accession>
<dbReference type="RefSeq" id="WP_344547392.1">
    <property type="nucleotide sequence ID" value="NZ_BAAATD010000013.1"/>
</dbReference>
<dbReference type="EMBL" id="BAAATD010000013">
    <property type="protein sequence ID" value="GAA2628040.1"/>
    <property type="molecule type" value="Genomic_DNA"/>
</dbReference>
<keyword evidence="2" id="KW-1185">Reference proteome</keyword>